<dbReference type="PANTHER" id="PTHR47032">
    <property type="entry name" value="UDP-D-XYLOSE:L-FUCOSE ALPHA-1,3-D-XYLOSYLTRANSFERASE-RELATED"/>
    <property type="match status" value="1"/>
</dbReference>
<dbReference type="Pfam" id="PF03407">
    <property type="entry name" value="Nucleotid_trans"/>
    <property type="match status" value="1"/>
</dbReference>
<dbReference type="InterPro" id="IPR005069">
    <property type="entry name" value="Nucl-diP-sugar_transferase"/>
</dbReference>
<evidence type="ECO:0000256" key="1">
    <source>
        <dbReference type="SAM" id="Coils"/>
    </source>
</evidence>
<dbReference type="GO" id="GO:0005794">
    <property type="term" value="C:Golgi apparatus"/>
    <property type="evidence" value="ECO:0007669"/>
    <property type="project" value="TreeGrafter"/>
</dbReference>
<dbReference type="EMBL" id="HBFR01036017">
    <property type="protein sequence ID" value="CAD8899069.1"/>
    <property type="molecule type" value="Transcribed_RNA"/>
</dbReference>
<proteinExistence type="predicted"/>
<dbReference type="GO" id="GO:0016757">
    <property type="term" value="F:glycosyltransferase activity"/>
    <property type="evidence" value="ECO:0007669"/>
    <property type="project" value="TreeGrafter"/>
</dbReference>
<evidence type="ECO:0000259" key="2">
    <source>
        <dbReference type="Pfam" id="PF03407"/>
    </source>
</evidence>
<feature type="domain" description="Nucleotide-diphospho-sugar transferase" evidence="2">
    <location>
        <begin position="372"/>
        <end position="586"/>
    </location>
</feature>
<dbReference type="PANTHER" id="PTHR47032:SF1">
    <property type="entry name" value="UDP-D-XYLOSE:L-FUCOSE ALPHA-1,3-D-XYLOSYLTRANSFERASE-RELATED"/>
    <property type="match status" value="1"/>
</dbReference>
<dbReference type="EMBL" id="HBFR01036018">
    <property type="protein sequence ID" value="CAD8899070.1"/>
    <property type="molecule type" value="Transcribed_RNA"/>
</dbReference>
<feature type="coiled-coil region" evidence="1">
    <location>
        <begin position="119"/>
        <end position="153"/>
    </location>
</feature>
<reference evidence="4" key="1">
    <citation type="submission" date="2021-01" db="EMBL/GenBank/DDBJ databases">
        <authorList>
            <person name="Corre E."/>
            <person name="Pelletier E."/>
            <person name="Niang G."/>
            <person name="Scheremetjew M."/>
            <person name="Finn R."/>
            <person name="Kale V."/>
            <person name="Holt S."/>
            <person name="Cochrane G."/>
            <person name="Meng A."/>
            <person name="Brown T."/>
            <person name="Cohen L."/>
        </authorList>
    </citation>
    <scope>NUCLEOTIDE SEQUENCE</scope>
    <source>
        <strain evidence="4">308</strain>
    </source>
</reference>
<evidence type="ECO:0000313" key="3">
    <source>
        <dbReference type="EMBL" id="CAD8899069.1"/>
    </source>
</evidence>
<keyword evidence="1" id="KW-0175">Coiled coil</keyword>
<protein>
    <recommendedName>
        <fullName evidence="2">Nucleotide-diphospho-sugar transferase domain-containing protein</fullName>
    </recommendedName>
</protein>
<name>A0A6U5L4L7_9STRA</name>
<evidence type="ECO:0000313" key="4">
    <source>
        <dbReference type="EMBL" id="CAD8899070.1"/>
    </source>
</evidence>
<sequence length="657" mass="75281">MADILSSNFAKTAIKSSPSFVKPFNFLRYFFIALLSFYCGTMFGSRHCSFLLRSANDITLSESNLPSFLMPETSEINSSKENKEVFRERTDCNCTKVVKEIENIKAALDVALNNHSLITEDWSEAKKEMEKERQELVLQLENKKQEVQKEKKEKLYISQPISEILQKSKRQLPVTGGGISRVPKRALLHKHDYGWPLPRDDDKTEALILHQAGTSPTEIGDGSEIPFYSNVQDATEHCEELLIVSLDHGSDTKKCLAVMNAYPSYHLARFMRHAGDFGSKALDTKELLRHSGRGRTSGGSMSFRPPDSSSMMKNWKNLQRYIDAQERAHADLKPILKRVARNNSVIVMVCNIGQAVLLVNFICQGRRRGFPLENLLVFATDEKTHKLVSALGVASFFDEANFGHLPEKEANAYGDRIFAEMMYAKVLSVQMVNFLGYDLLFQDVDMVWYKDPLDLFHDKSNDLAEYDILFQDDGARSQRYAPYSANSGFYYVRHNARTVYLFTSLMYHGDMIIQSGSHQQVLISLLTEHASLFGLRVKILDDFEFPCGFHYHRKKDFMMQVAKGTTVPWIFHMSWTRNKTDKLKYFKQMGMWHVEEKCENEKGLDVIDKLGDDANSDAFFNECCSFEPIMTCFYRDKPSKLPCKDSPPIDKGRPSFW</sequence>
<gene>
    <name evidence="3" type="ORF">CHYS00102_LOCUS26285</name>
    <name evidence="4" type="ORF">CHYS00102_LOCUS26286</name>
</gene>
<dbReference type="AlphaFoldDB" id="A0A6U5L4L7"/>
<dbReference type="InterPro" id="IPR052636">
    <property type="entry name" value="UDP-D-xylose:L-fucose_XylT"/>
</dbReference>
<accession>A0A6U5L4L7</accession>
<organism evidence="4">
    <name type="scientific">Corethron hystrix</name>
    <dbReference type="NCBI Taxonomy" id="216773"/>
    <lineage>
        <taxon>Eukaryota</taxon>
        <taxon>Sar</taxon>
        <taxon>Stramenopiles</taxon>
        <taxon>Ochrophyta</taxon>
        <taxon>Bacillariophyta</taxon>
        <taxon>Coscinodiscophyceae</taxon>
        <taxon>Corethrophycidae</taxon>
        <taxon>Corethrales</taxon>
        <taxon>Corethraceae</taxon>
        <taxon>Corethron</taxon>
    </lineage>
</organism>